<name>A0A0N0CUD9_9BACI</name>
<comment type="caution">
    <text evidence="1">The sequence shown here is derived from an EMBL/GenBank/DDBJ whole genome shotgun (WGS) entry which is preliminary data.</text>
</comment>
<proteinExistence type="predicted"/>
<protein>
    <submittedName>
        <fullName evidence="1">Uncharacterized protein</fullName>
    </submittedName>
</protein>
<gene>
    <name evidence="1" type="ORF">ADM90_21965</name>
</gene>
<dbReference type="EMBL" id="LGCI01000013">
    <property type="protein sequence ID" value="KOY80201.1"/>
    <property type="molecule type" value="Genomic_DNA"/>
</dbReference>
<dbReference type="Proteomes" id="UP000037977">
    <property type="component" value="Unassembled WGS sequence"/>
</dbReference>
<evidence type="ECO:0000313" key="2">
    <source>
        <dbReference type="Proteomes" id="UP000037977"/>
    </source>
</evidence>
<dbReference type="PATRIC" id="fig|33935.3.peg.1677"/>
<dbReference type="STRING" id="33935.ADM90_21965"/>
<evidence type="ECO:0000313" key="1">
    <source>
        <dbReference type="EMBL" id="KOY80201.1"/>
    </source>
</evidence>
<dbReference type="AlphaFoldDB" id="A0A0N0CUD9"/>
<sequence>MEKLCVYCYSLNLNSEENIKCSTCGAPLNPERNMEKIKTRNPRLEKYDDTDLSKLFLPYDELVKYSFVQLYRLLKLARIRKEETYLKKEFDEYSTLKTQSLLIENLLFDKGGYVPKAIQESDISHLEYEHRRYLNRHEIRIKEALENK</sequence>
<accession>A0A0N0CUD9</accession>
<organism evidence="1 2">
    <name type="scientific">Lysinibacillus macroides</name>
    <dbReference type="NCBI Taxonomy" id="33935"/>
    <lineage>
        <taxon>Bacteria</taxon>
        <taxon>Bacillati</taxon>
        <taxon>Bacillota</taxon>
        <taxon>Bacilli</taxon>
        <taxon>Bacillales</taxon>
        <taxon>Bacillaceae</taxon>
        <taxon>Lysinibacillus</taxon>
    </lineage>
</organism>
<reference evidence="1 2" key="1">
    <citation type="submission" date="2015-07" db="EMBL/GenBank/DDBJ databases">
        <title>Genome sequencing project for genomic taxonomy and phylogenomics of Bacillus-like bacteria.</title>
        <authorList>
            <person name="Liu B."/>
            <person name="Wang J."/>
            <person name="Zhu Y."/>
            <person name="Liu G."/>
            <person name="Chen Q."/>
            <person name="Chen Z."/>
            <person name="Che J."/>
            <person name="Ge C."/>
            <person name="Shi H."/>
            <person name="Pan Z."/>
            <person name="Liu X."/>
        </authorList>
    </citation>
    <scope>NUCLEOTIDE SEQUENCE [LARGE SCALE GENOMIC DNA]</scope>
    <source>
        <strain evidence="1 2">DSM 54</strain>
    </source>
</reference>
<keyword evidence="2" id="KW-1185">Reference proteome</keyword>
<dbReference type="RefSeq" id="WP_053996999.1">
    <property type="nucleotide sequence ID" value="NZ_CP065641.1"/>
</dbReference>